<keyword evidence="3" id="KW-1185">Reference proteome</keyword>
<feature type="chain" id="PRO_5015613088" evidence="1">
    <location>
        <begin position="22"/>
        <end position="300"/>
    </location>
</feature>
<gene>
    <name evidence="2" type="ORF">BB561_006199</name>
</gene>
<evidence type="ECO:0000313" key="3">
    <source>
        <dbReference type="Proteomes" id="UP000245383"/>
    </source>
</evidence>
<keyword evidence="1" id="KW-0732">Signal</keyword>
<feature type="signal peptide" evidence="1">
    <location>
        <begin position="1"/>
        <end position="21"/>
    </location>
</feature>
<accession>A0A2T9Y5Z6</accession>
<feature type="non-terminal residue" evidence="2">
    <location>
        <position position="300"/>
    </location>
</feature>
<protein>
    <submittedName>
        <fullName evidence="2">Uncharacterized protein</fullName>
    </submittedName>
</protein>
<name>A0A2T9Y5Z6_9FUNG</name>
<reference evidence="2 3" key="1">
    <citation type="journal article" date="2018" name="MBio">
        <title>Comparative Genomics Reveals the Core Gene Toolbox for the Fungus-Insect Symbiosis.</title>
        <authorList>
            <person name="Wang Y."/>
            <person name="Stata M."/>
            <person name="Wang W."/>
            <person name="Stajich J.E."/>
            <person name="White M.M."/>
            <person name="Moncalvo J.M."/>
        </authorList>
    </citation>
    <scope>NUCLEOTIDE SEQUENCE [LARGE SCALE GENOMIC DNA]</scope>
    <source>
        <strain evidence="2 3">SWE-8-4</strain>
    </source>
</reference>
<evidence type="ECO:0000256" key="1">
    <source>
        <dbReference type="SAM" id="SignalP"/>
    </source>
</evidence>
<organism evidence="2 3">
    <name type="scientific">Smittium simulii</name>
    <dbReference type="NCBI Taxonomy" id="133385"/>
    <lineage>
        <taxon>Eukaryota</taxon>
        <taxon>Fungi</taxon>
        <taxon>Fungi incertae sedis</taxon>
        <taxon>Zoopagomycota</taxon>
        <taxon>Kickxellomycotina</taxon>
        <taxon>Harpellomycetes</taxon>
        <taxon>Harpellales</taxon>
        <taxon>Legeriomycetaceae</taxon>
        <taxon>Smittium</taxon>
    </lineage>
</organism>
<dbReference type="Proteomes" id="UP000245383">
    <property type="component" value="Unassembled WGS sequence"/>
</dbReference>
<comment type="caution">
    <text evidence="2">The sequence shown here is derived from an EMBL/GenBank/DDBJ whole genome shotgun (WGS) entry which is preliminary data.</text>
</comment>
<evidence type="ECO:0000313" key="2">
    <source>
        <dbReference type="EMBL" id="PVU87735.1"/>
    </source>
</evidence>
<dbReference type="EMBL" id="MBFR01000453">
    <property type="protein sequence ID" value="PVU87735.1"/>
    <property type="molecule type" value="Genomic_DNA"/>
</dbReference>
<sequence>MRFHIFHFAAIVAFIASDTQGFQLKANNTKTFIGKRNLKKFPYDGSQFTTSCDLPNYVLVPKKGGFSSVITPVLSKDVIKVPCNNKYFYMTFDAQYLTEHTFDILLNPKPLDTQDPYYRARYATVDSVSNSYMYNPQGVDEGHGTTVQKKLDCKESLGKGKKYFLAYDTKGIHMGVDGTAYSSQPLSLVFPAFKKLNMLIQAGSTHDNALGIYNIQIKCLAGDKCGVPQYRSASLTLKDLPCPTDQEKPERYIPDNKVVTVTKTTSIVSTITKSFTTTELQKTTVTKIKTVCDNYGEENN</sequence>
<proteinExistence type="predicted"/>
<dbReference type="AlphaFoldDB" id="A0A2T9Y5Z6"/>